<gene>
    <name evidence="1" type="ordered locus">swp_1043</name>
</gene>
<dbReference type="EMBL" id="CP000472">
    <property type="protein sequence ID" value="ACJ27846.1"/>
    <property type="molecule type" value="Genomic_DNA"/>
</dbReference>
<evidence type="ECO:0000313" key="1">
    <source>
        <dbReference type="EMBL" id="ACJ27846.1"/>
    </source>
</evidence>
<dbReference type="AlphaFoldDB" id="B8CJ84"/>
<accession>B8CJ84</accession>
<dbReference type="Proteomes" id="UP000000753">
    <property type="component" value="Chromosome"/>
</dbReference>
<dbReference type="HOGENOM" id="CLU_3188954_0_0_6"/>
<evidence type="ECO:0000313" key="2">
    <source>
        <dbReference type="Proteomes" id="UP000000753"/>
    </source>
</evidence>
<proteinExistence type="predicted"/>
<reference evidence="1 2" key="1">
    <citation type="journal article" date="2008" name="PLoS ONE">
        <title>Environmental adaptation: genomic analysis of the piezotolerant and psychrotolerant deep-sea iron reducing bacterium Shewanella piezotolerans WP3.</title>
        <authorList>
            <person name="Wang F."/>
            <person name="Wang J."/>
            <person name="Jian H."/>
            <person name="Zhang B."/>
            <person name="Li S."/>
            <person name="Wang F."/>
            <person name="Zeng X."/>
            <person name="Gao L."/>
            <person name="Bartlett D.H."/>
            <person name="Yu J."/>
            <person name="Hu S."/>
            <person name="Xiao X."/>
        </authorList>
    </citation>
    <scope>NUCLEOTIDE SEQUENCE [LARGE SCALE GENOMIC DNA]</scope>
    <source>
        <strain evidence="2">WP3 / JCM 13877</strain>
    </source>
</reference>
<keyword evidence="2" id="KW-1185">Reference proteome</keyword>
<sequence length="46" mass="5194">MNLQASKRKQQIPGRTYAKLPQLHSTKVSVVVFICGTDYGMRKRAS</sequence>
<name>B8CJ84_SHEPW</name>
<dbReference type="KEGG" id="swp:swp_1043"/>
<dbReference type="STRING" id="225849.swp_1043"/>
<organism evidence="1 2">
    <name type="scientific">Shewanella piezotolerans (strain WP3 / JCM 13877)</name>
    <dbReference type="NCBI Taxonomy" id="225849"/>
    <lineage>
        <taxon>Bacteria</taxon>
        <taxon>Pseudomonadati</taxon>
        <taxon>Pseudomonadota</taxon>
        <taxon>Gammaproteobacteria</taxon>
        <taxon>Alteromonadales</taxon>
        <taxon>Shewanellaceae</taxon>
        <taxon>Shewanella</taxon>
    </lineage>
</organism>
<protein>
    <submittedName>
        <fullName evidence="1">Uncharacterized protein</fullName>
    </submittedName>
</protein>